<evidence type="ECO:0000256" key="3">
    <source>
        <dbReference type="ARBA" id="ARBA00022729"/>
    </source>
</evidence>
<feature type="signal peptide" evidence="5">
    <location>
        <begin position="1"/>
        <end position="22"/>
    </location>
</feature>
<name>A0A5Q2VI45_SERPR</name>
<accession>A0A5Q2VI45</accession>
<dbReference type="InterPro" id="IPR008966">
    <property type="entry name" value="Adhesion_dom_sf"/>
</dbReference>
<proteinExistence type="inferred from homology"/>
<evidence type="ECO:0000259" key="6">
    <source>
        <dbReference type="Pfam" id="PF00419"/>
    </source>
</evidence>
<dbReference type="RefSeq" id="WP_153860582.1">
    <property type="nucleotide sequence ID" value="NZ_CP045913.1"/>
</dbReference>
<dbReference type="InterPro" id="IPR050263">
    <property type="entry name" value="Bact_Fimbrial_Adh_Pro"/>
</dbReference>
<dbReference type="PANTHER" id="PTHR33420:SF3">
    <property type="entry name" value="FIMBRIAL SUBUNIT ELFA"/>
    <property type="match status" value="1"/>
</dbReference>
<dbReference type="InterPro" id="IPR036937">
    <property type="entry name" value="Adhesion_dom_fimbrial_sf"/>
</dbReference>
<dbReference type="PANTHER" id="PTHR33420">
    <property type="entry name" value="FIMBRIAL SUBUNIT ELFA-RELATED"/>
    <property type="match status" value="1"/>
</dbReference>
<sequence>MKNNILAALIAVAVTSPLMANASDGTITFKGAVTANTCTVKVNEGTATNTVTLPTVTAGQLAASGDTAAPTEVRIALSACTTGLTSTRAFFEAGPNVTATTHNLKNNGTATNVEVQLLTPANTVIAIGDTAQRTATGTTVTDGAALMKYSAQYYATGAAAAGTVDTSVTYAIDYL</sequence>
<dbReference type="Pfam" id="PF00419">
    <property type="entry name" value="Fimbrial"/>
    <property type="match status" value="1"/>
</dbReference>
<evidence type="ECO:0000313" key="7">
    <source>
        <dbReference type="EMBL" id="QGH63924.1"/>
    </source>
</evidence>
<reference evidence="7 8" key="1">
    <citation type="submission" date="2019-11" db="EMBL/GenBank/DDBJ databases">
        <title>The Phosphoenolpyruvate Phosphotransferase System Regulates Serratia proteamaculans 336X Biofilm Formation and Wheat Roots colonization.</title>
        <authorList>
            <person name="Liu F."/>
        </authorList>
    </citation>
    <scope>NUCLEOTIDE SEQUENCE [LARGE SCALE GENOMIC DNA]</scope>
    <source>
        <strain evidence="7 8">336X</strain>
    </source>
</reference>
<keyword evidence="4" id="KW-0281">Fimbrium</keyword>
<evidence type="ECO:0000256" key="4">
    <source>
        <dbReference type="ARBA" id="ARBA00023263"/>
    </source>
</evidence>
<dbReference type="Proteomes" id="UP000381260">
    <property type="component" value="Chromosome"/>
</dbReference>
<keyword evidence="3 5" id="KW-0732">Signal</keyword>
<evidence type="ECO:0000256" key="1">
    <source>
        <dbReference type="ARBA" id="ARBA00004561"/>
    </source>
</evidence>
<dbReference type="EMBL" id="CP045913">
    <property type="protein sequence ID" value="QGH63924.1"/>
    <property type="molecule type" value="Genomic_DNA"/>
</dbReference>
<organism evidence="7 8">
    <name type="scientific">Serratia proteamaculans</name>
    <dbReference type="NCBI Taxonomy" id="28151"/>
    <lineage>
        <taxon>Bacteria</taxon>
        <taxon>Pseudomonadati</taxon>
        <taxon>Pseudomonadota</taxon>
        <taxon>Gammaproteobacteria</taxon>
        <taxon>Enterobacterales</taxon>
        <taxon>Yersiniaceae</taxon>
        <taxon>Serratia</taxon>
    </lineage>
</organism>
<feature type="chain" id="PRO_5024371137" evidence="5">
    <location>
        <begin position="23"/>
        <end position="175"/>
    </location>
</feature>
<dbReference type="SUPFAM" id="SSF49401">
    <property type="entry name" value="Bacterial adhesins"/>
    <property type="match status" value="1"/>
</dbReference>
<gene>
    <name evidence="7" type="ORF">GHV41_25020</name>
</gene>
<dbReference type="GO" id="GO:0043709">
    <property type="term" value="P:cell adhesion involved in single-species biofilm formation"/>
    <property type="evidence" value="ECO:0007669"/>
    <property type="project" value="TreeGrafter"/>
</dbReference>
<feature type="domain" description="Fimbrial-type adhesion" evidence="6">
    <location>
        <begin position="27"/>
        <end position="174"/>
    </location>
</feature>
<evidence type="ECO:0000313" key="8">
    <source>
        <dbReference type="Proteomes" id="UP000381260"/>
    </source>
</evidence>
<dbReference type="Gene3D" id="2.60.40.1090">
    <property type="entry name" value="Fimbrial-type adhesion domain"/>
    <property type="match status" value="1"/>
</dbReference>
<evidence type="ECO:0000256" key="2">
    <source>
        <dbReference type="ARBA" id="ARBA00006671"/>
    </source>
</evidence>
<dbReference type="AlphaFoldDB" id="A0A5Q2VI45"/>
<dbReference type="InterPro" id="IPR000259">
    <property type="entry name" value="Adhesion_dom_fimbrial"/>
</dbReference>
<comment type="similarity">
    <text evidence="2">Belongs to the fimbrial protein family.</text>
</comment>
<protein>
    <submittedName>
        <fullName evidence="7">Type 1 fimbrial protein</fullName>
    </submittedName>
</protein>
<evidence type="ECO:0000256" key="5">
    <source>
        <dbReference type="SAM" id="SignalP"/>
    </source>
</evidence>
<comment type="subcellular location">
    <subcellularLocation>
        <location evidence="1">Fimbrium</location>
    </subcellularLocation>
</comment>
<dbReference type="GO" id="GO:0009289">
    <property type="term" value="C:pilus"/>
    <property type="evidence" value="ECO:0007669"/>
    <property type="project" value="UniProtKB-SubCell"/>
</dbReference>